<gene>
    <name evidence="3" type="ORF">QFZ22_003771</name>
</gene>
<evidence type="ECO:0000256" key="1">
    <source>
        <dbReference type="SAM" id="Coils"/>
    </source>
</evidence>
<organism evidence="3 4">
    <name type="scientific">Streptomyces canus</name>
    <dbReference type="NCBI Taxonomy" id="58343"/>
    <lineage>
        <taxon>Bacteria</taxon>
        <taxon>Bacillati</taxon>
        <taxon>Actinomycetota</taxon>
        <taxon>Actinomycetes</taxon>
        <taxon>Kitasatosporales</taxon>
        <taxon>Streptomycetaceae</taxon>
        <taxon>Streptomyces</taxon>
        <taxon>Streptomyces aurantiacus group</taxon>
    </lineage>
</organism>
<proteinExistence type="predicted"/>
<comment type="caution">
    <text evidence="3">The sequence shown here is derived from an EMBL/GenBank/DDBJ whole genome shotgun (WGS) entry which is preliminary data.</text>
</comment>
<evidence type="ECO:0008006" key="5">
    <source>
        <dbReference type="Google" id="ProtNLM"/>
    </source>
</evidence>
<evidence type="ECO:0000313" key="3">
    <source>
        <dbReference type="EMBL" id="MDQ0907786.1"/>
    </source>
</evidence>
<keyword evidence="1" id="KW-0175">Coiled coil</keyword>
<dbReference type="EMBL" id="JAUSZV010000005">
    <property type="protein sequence ID" value="MDQ0907786.1"/>
    <property type="molecule type" value="Genomic_DNA"/>
</dbReference>
<evidence type="ECO:0000313" key="4">
    <source>
        <dbReference type="Proteomes" id="UP001234216"/>
    </source>
</evidence>
<keyword evidence="2" id="KW-0812">Transmembrane</keyword>
<feature type="coiled-coil region" evidence="1">
    <location>
        <begin position="1232"/>
        <end position="1266"/>
    </location>
</feature>
<name>A0AAW8FCD2_9ACTN</name>
<dbReference type="RefSeq" id="WP_306976623.1">
    <property type="nucleotide sequence ID" value="NZ_JAUSZV010000005.1"/>
</dbReference>
<feature type="transmembrane region" description="Helical" evidence="2">
    <location>
        <begin position="182"/>
        <end position="204"/>
    </location>
</feature>
<accession>A0AAW8FCD2</accession>
<keyword evidence="2" id="KW-1133">Transmembrane helix</keyword>
<protein>
    <recommendedName>
        <fullName evidence="5">Tape measure protein</fullName>
    </recommendedName>
</protein>
<evidence type="ECO:0000256" key="2">
    <source>
        <dbReference type="SAM" id="Phobius"/>
    </source>
</evidence>
<sequence>MAQGFKIASAWVDISADTSNLKRDAKAGIVRELKGLSANVQLKASAVGLKGEARRKVREALTGLSSDVRLKVDSGRLRASAEAAVNRATRGLNGAFELKFNAGALRTDLKARIKTASKGLKIHIPIKADATGLRAELRAAIAAAQAGLDIDIPVNLRGEPILRSITQVNNAAGGMSRRMRMWASAIVAGMGGIAPAIGTVLNVLQAVGPAALVSVPMVTSLALVLGTVAVGGNGVAHAIAMSAESSKQFNQALSKLTPEAQSFVKAVVSSKGAFKDMQSAVQDVLFSGLDDSFRSMAKQVLPDLMGGLGGTAVQLNQMAKSSMSVVQSLSQTGTLKQAFGGLMMAFKPIIPMPGQFLNMVTKTTIAATPLFTRMTTAMGSGVDKLNAKVDQMFASGELQGNIDRSAQSITDFFRKIGNNPEWQTFVNKIKTTGPELAQTLGRISEALLKLMNNAGPLFAIVLKVADGFARLVNAIPDGVIATILGVAGAMKIMGLAAAGWKLVTGSAAVASLTRFVTAARMTGVASAITGVASSMTLLQKASVVLAVVAGGIAILKHFSDANVTAAPNVDKLAMSLGKLSTNGGKFTGELAKTFTNVKGMSEAFDTLNGGIKKNIGGWEKLMGDTSVSDWTRGVIDNLKNGDKSIESYQKKLDGVDQALADMVQSGHGDLAAAAIQKMGINSKDSQKYLKDYQGALDDQKKADELAAISMGVFGDAAITTSQKLAQLKSDTDGLARSLFALNDTNRSAVDALGDWEAAGDALAAQAKKRAGDLSYENGIISQNTQAQRDNVDALNDYAVKTQAAGMASYQSNGNWTQSLGIWQRGHAELVRQGQAMGLNSTQAKAYADAILKIPSQKQIDLQMVGQAQQQLDSVVAAFKAAPSKKTITVETLSATATKVLQDLGYKVTKLPDGRFSITANDKNAKGKLDALSKYKVSGKDVKVTAATQTALGQLDGVIKKVKATPGAKSVTVSTLNKPAIDALEKVGLKVKKLPDGKFSITASTGAASKSIAGIQAQRDRLSGKTITITTRKVTIIDTLKGQSLHDVVGATGGLGSKLKGYAGGGSIAGGVLQGAGTKTSDSLIARLSKGEFVMRAAAVDKYGPAFMDAINSGNFPGFAAGGYSKKRTVGKGSKKHTEYLYQGQWMTKDQYDKAHGAANELSGDTTFSHFGQMAKAQGSFKDNEFENKLGQPASIESLVGDLNKYRGLIQTSTSGKTESTLLKKLDSSGKALLAQQKKLEGVNSALDKAKDKLSSLKDSFNQLKDSIKGNILSFGSVTKAGKWGTNPQNILNQLQTDVTKSGAFAGQLDQLKAKGVDPAIIKQIAEAGISGGGAATAASLLQMTPEQLAKLNELQKQLTANADKAGQVTADAMYGAGIDAAEGLVKGLESQKKAIEAVMMSIAKSMEAAIKKALGIKSPSRVMMKLGGFTATGFAQGIAARASEAVAASRALAAIPASIGAGVPSQARTRASVPVAGGRSSVTHIGAINVNVSGTFDFTKPSERRAIAQALVREIKEEIRLDDKKRR</sequence>
<keyword evidence="2" id="KW-0472">Membrane</keyword>
<feature type="transmembrane region" description="Helical" evidence="2">
    <location>
        <begin position="210"/>
        <end position="231"/>
    </location>
</feature>
<reference evidence="3" key="1">
    <citation type="submission" date="2023-07" db="EMBL/GenBank/DDBJ databases">
        <title>Comparative genomics of wheat-associated soil bacteria to identify genetic determinants of phenazine resistance.</title>
        <authorList>
            <person name="Mouncey N."/>
        </authorList>
    </citation>
    <scope>NUCLEOTIDE SEQUENCE</scope>
    <source>
        <strain evidence="3">V4I22</strain>
    </source>
</reference>
<dbReference type="Proteomes" id="UP001234216">
    <property type="component" value="Unassembled WGS sequence"/>
</dbReference>